<keyword evidence="5 6" id="KW-0472">Membrane</keyword>
<name>A0A1N7JM20_9BACT</name>
<evidence type="ECO:0000256" key="5">
    <source>
        <dbReference type="ARBA" id="ARBA00023136"/>
    </source>
</evidence>
<evidence type="ECO:0000259" key="7">
    <source>
        <dbReference type="Pfam" id="PF13396"/>
    </source>
</evidence>
<accession>A0A1N7JM20</accession>
<dbReference type="AlphaFoldDB" id="A0A1N7JM20"/>
<evidence type="ECO:0000256" key="3">
    <source>
        <dbReference type="ARBA" id="ARBA00022692"/>
    </source>
</evidence>
<evidence type="ECO:0000256" key="6">
    <source>
        <dbReference type="SAM" id="Phobius"/>
    </source>
</evidence>
<evidence type="ECO:0000256" key="4">
    <source>
        <dbReference type="ARBA" id="ARBA00022989"/>
    </source>
</evidence>
<feature type="transmembrane region" description="Helical" evidence="6">
    <location>
        <begin position="36"/>
        <end position="55"/>
    </location>
</feature>
<evidence type="ECO:0000256" key="2">
    <source>
        <dbReference type="ARBA" id="ARBA00022475"/>
    </source>
</evidence>
<dbReference type="GO" id="GO:0005886">
    <property type="term" value="C:plasma membrane"/>
    <property type="evidence" value="ECO:0007669"/>
    <property type="project" value="UniProtKB-SubCell"/>
</dbReference>
<proteinExistence type="predicted"/>
<dbReference type="STRING" id="529505.SAMN05421761_101134"/>
<evidence type="ECO:0000256" key="1">
    <source>
        <dbReference type="ARBA" id="ARBA00004651"/>
    </source>
</evidence>
<feature type="domain" description="Cardiolipin synthase N-terminal" evidence="7">
    <location>
        <begin position="14"/>
        <end position="53"/>
    </location>
</feature>
<keyword evidence="9" id="KW-1185">Reference proteome</keyword>
<comment type="subcellular location">
    <subcellularLocation>
        <location evidence="1">Cell membrane</location>
        <topology evidence="1">Multi-pass membrane protein</topology>
    </subcellularLocation>
</comment>
<evidence type="ECO:0000313" key="8">
    <source>
        <dbReference type="EMBL" id="SIS50389.1"/>
    </source>
</evidence>
<keyword evidence="4 6" id="KW-1133">Transmembrane helix</keyword>
<dbReference type="Pfam" id="PF13396">
    <property type="entry name" value="PLDc_N"/>
    <property type="match status" value="1"/>
</dbReference>
<organism evidence="8 9">
    <name type="scientific">Belliella pelovolcani</name>
    <dbReference type="NCBI Taxonomy" id="529505"/>
    <lineage>
        <taxon>Bacteria</taxon>
        <taxon>Pseudomonadati</taxon>
        <taxon>Bacteroidota</taxon>
        <taxon>Cytophagia</taxon>
        <taxon>Cytophagales</taxon>
        <taxon>Cyclobacteriaceae</taxon>
        <taxon>Belliella</taxon>
    </lineage>
</organism>
<keyword evidence="3 6" id="KW-0812">Transmembrane</keyword>
<dbReference type="EMBL" id="FTOP01000001">
    <property type="protein sequence ID" value="SIS50389.1"/>
    <property type="molecule type" value="Genomic_DNA"/>
</dbReference>
<evidence type="ECO:0000313" key="9">
    <source>
        <dbReference type="Proteomes" id="UP000186026"/>
    </source>
</evidence>
<dbReference type="InterPro" id="IPR027379">
    <property type="entry name" value="CLS_N"/>
</dbReference>
<reference evidence="9" key="1">
    <citation type="submission" date="2017-01" db="EMBL/GenBank/DDBJ databases">
        <authorList>
            <person name="Varghese N."/>
            <person name="Submissions S."/>
        </authorList>
    </citation>
    <scope>NUCLEOTIDE SEQUENCE [LARGE SCALE GENOMIC DNA]</scope>
    <source>
        <strain evidence="9">DSM 46698</strain>
    </source>
</reference>
<protein>
    <submittedName>
        <fullName evidence="8">Phospholipase_D-nuclease N-terminal</fullName>
    </submittedName>
</protein>
<keyword evidence="2" id="KW-1003">Cell membrane</keyword>
<dbReference type="Proteomes" id="UP000186026">
    <property type="component" value="Unassembled WGS sequence"/>
</dbReference>
<gene>
    <name evidence="8" type="ORF">SAMN05421761_101134</name>
</gene>
<sequence length="64" mass="7626">MQLWMLALAALYGILWLWCLIDLIKSEFTDNSIKAFWLLLLVFLNPLAPFLYGHFARKQKLRTR</sequence>